<protein>
    <submittedName>
        <fullName evidence="1">Uncharacterized protein</fullName>
    </submittedName>
</protein>
<reference evidence="1" key="1">
    <citation type="journal article" date="2015" name="Nature">
        <title>Complex archaea that bridge the gap between prokaryotes and eukaryotes.</title>
        <authorList>
            <person name="Spang A."/>
            <person name="Saw J.H."/>
            <person name="Jorgensen S.L."/>
            <person name="Zaremba-Niedzwiedzka K."/>
            <person name="Martijn J."/>
            <person name="Lind A.E."/>
            <person name="van Eijk R."/>
            <person name="Schleper C."/>
            <person name="Guy L."/>
            <person name="Ettema T.J."/>
        </authorList>
    </citation>
    <scope>NUCLEOTIDE SEQUENCE</scope>
</reference>
<sequence length="89" mass="9925">MKLKDFWNYSVLGRTRPAPRGRVDSANPDVIGPGAVKAKAQPIPHVRYRVYRAKTKTWEPTVEAKAIMAANPDMPIETPDGPINGEVKW</sequence>
<dbReference type="AlphaFoldDB" id="A0A0F8YLW6"/>
<dbReference type="EMBL" id="LAZR01056180">
    <property type="protein sequence ID" value="KKK74735.1"/>
    <property type="molecule type" value="Genomic_DNA"/>
</dbReference>
<organism evidence="1">
    <name type="scientific">marine sediment metagenome</name>
    <dbReference type="NCBI Taxonomy" id="412755"/>
    <lineage>
        <taxon>unclassified sequences</taxon>
        <taxon>metagenomes</taxon>
        <taxon>ecological metagenomes</taxon>
    </lineage>
</organism>
<name>A0A0F8YLW6_9ZZZZ</name>
<comment type="caution">
    <text evidence="1">The sequence shown here is derived from an EMBL/GenBank/DDBJ whole genome shotgun (WGS) entry which is preliminary data.</text>
</comment>
<evidence type="ECO:0000313" key="1">
    <source>
        <dbReference type="EMBL" id="KKK74735.1"/>
    </source>
</evidence>
<gene>
    <name evidence="1" type="ORF">LCGC14_2880810</name>
</gene>
<proteinExistence type="predicted"/>
<accession>A0A0F8YLW6</accession>